<protein>
    <recommendedName>
        <fullName evidence="6">UDP glucuronosyltransferase 5 family, polypeptide F1</fullName>
    </recommendedName>
</protein>
<evidence type="ECO:0000256" key="3">
    <source>
        <dbReference type="ARBA" id="ARBA00022679"/>
    </source>
</evidence>
<dbReference type="InterPro" id="IPR050271">
    <property type="entry name" value="UDP-glycosyltransferase"/>
</dbReference>
<evidence type="ECO:0000313" key="5">
    <source>
        <dbReference type="Proteomes" id="UP000261380"/>
    </source>
</evidence>
<dbReference type="PANTHER" id="PTHR48043:SF52">
    <property type="entry name" value="UDP GLUCURONOSYLTRANSFERASE 5 FAMILY POLYPEPTIDE B1-RELATED"/>
    <property type="match status" value="1"/>
</dbReference>
<dbReference type="STRING" id="32473.ENSXCOP00000017309"/>
<dbReference type="InterPro" id="IPR002213">
    <property type="entry name" value="UDP_glucos_trans"/>
</dbReference>
<keyword evidence="3" id="KW-0808">Transferase</keyword>
<organism evidence="4 5">
    <name type="scientific">Xiphophorus couchianus</name>
    <name type="common">Monterrey platyfish</name>
    <dbReference type="NCBI Taxonomy" id="32473"/>
    <lineage>
        <taxon>Eukaryota</taxon>
        <taxon>Metazoa</taxon>
        <taxon>Chordata</taxon>
        <taxon>Craniata</taxon>
        <taxon>Vertebrata</taxon>
        <taxon>Euteleostomi</taxon>
        <taxon>Actinopterygii</taxon>
        <taxon>Neopterygii</taxon>
        <taxon>Teleostei</taxon>
        <taxon>Neoteleostei</taxon>
        <taxon>Acanthomorphata</taxon>
        <taxon>Ovalentaria</taxon>
        <taxon>Atherinomorphae</taxon>
        <taxon>Cyprinodontiformes</taxon>
        <taxon>Poeciliidae</taxon>
        <taxon>Poeciliinae</taxon>
        <taxon>Xiphophorus</taxon>
    </lineage>
</organism>
<dbReference type="Proteomes" id="UP000261380">
    <property type="component" value="Unplaced"/>
</dbReference>
<dbReference type="GO" id="GO:0008194">
    <property type="term" value="F:UDP-glycosyltransferase activity"/>
    <property type="evidence" value="ECO:0007669"/>
    <property type="project" value="InterPro"/>
</dbReference>
<accession>A0A3B5MC83</accession>
<comment type="similarity">
    <text evidence="1">Belongs to the UDP-glycosyltransferase family.</text>
</comment>
<evidence type="ECO:0008006" key="6">
    <source>
        <dbReference type="Google" id="ProtNLM"/>
    </source>
</evidence>
<name>A0A3B5MC83_9TELE</name>
<dbReference type="AlphaFoldDB" id="A0A3B5MC83"/>
<dbReference type="SUPFAM" id="SSF53756">
    <property type="entry name" value="UDP-Glycosyltransferase/glycogen phosphorylase"/>
    <property type="match status" value="1"/>
</dbReference>
<evidence type="ECO:0000256" key="1">
    <source>
        <dbReference type="ARBA" id="ARBA00009995"/>
    </source>
</evidence>
<dbReference type="Gene3D" id="3.40.50.2000">
    <property type="entry name" value="Glycogen Phosphorylase B"/>
    <property type="match status" value="1"/>
</dbReference>
<evidence type="ECO:0000313" key="4">
    <source>
        <dbReference type="Ensembl" id="ENSXCOP00000017309.1"/>
    </source>
</evidence>
<sequence>MSLCLPSETISEMYLLTLLTLAVLPFVVNGGKVLVFPLDGSHWVNMNIIVEELHARGHEVTPDSPHYKSITINTSGGFEKESFQLYVTRTLNMRRQGASFWTRISLEYDVMTQFYELHKQGLQMVEDVFENNQLMQSLHDAKYDLVLTDPATGGGVLLGHRLGLPLVFNVRWTIQGEGHYAIAPSPLSYIPVPWSELPDRITFIQRVHNVFYYFFSRLQIWYITDPNYKPFVHRHFGKDVHYMELFQSADIWLMRNDFTFEFPRPTMPNIIYMSGFQCKPSKPLPKQLEEFASAPSHTVTHSSVP</sequence>
<reference evidence="4" key="2">
    <citation type="submission" date="2025-09" db="UniProtKB">
        <authorList>
            <consortium name="Ensembl"/>
        </authorList>
    </citation>
    <scope>IDENTIFICATION</scope>
</reference>
<keyword evidence="5" id="KW-1185">Reference proteome</keyword>
<proteinExistence type="inferred from homology"/>
<dbReference type="Ensembl" id="ENSXCOT00000017530.1">
    <property type="protein sequence ID" value="ENSXCOP00000017309.1"/>
    <property type="gene ID" value="ENSXCOG00000013046.1"/>
</dbReference>
<dbReference type="PANTHER" id="PTHR48043">
    <property type="entry name" value="EG:EG0003.4 PROTEIN-RELATED"/>
    <property type="match status" value="1"/>
</dbReference>
<dbReference type="Pfam" id="PF00201">
    <property type="entry name" value="UDPGT"/>
    <property type="match status" value="1"/>
</dbReference>
<dbReference type="FunFam" id="3.40.50.2000:FF:000203">
    <property type="entry name" value="UDP-glucuronosyltransferase"/>
    <property type="match status" value="1"/>
</dbReference>
<reference evidence="4" key="1">
    <citation type="submission" date="2025-08" db="UniProtKB">
        <authorList>
            <consortium name="Ensembl"/>
        </authorList>
    </citation>
    <scope>IDENTIFICATION</scope>
</reference>
<dbReference type="GeneTree" id="ENSGT00940000165787"/>
<keyword evidence="2" id="KW-0328">Glycosyltransferase</keyword>
<evidence type="ECO:0000256" key="2">
    <source>
        <dbReference type="ARBA" id="ARBA00022676"/>
    </source>
</evidence>